<accession>A0A6P5JUZ1</accession>
<evidence type="ECO:0000256" key="2">
    <source>
        <dbReference type="ARBA" id="ARBA00009045"/>
    </source>
</evidence>
<dbReference type="GO" id="GO:0006508">
    <property type="term" value="P:proteolysis"/>
    <property type="evidence" value="ECO:0007669"/>
    <property type="project" value="UniProtKB-KW"/>
</dbReference>
<dbReference type="PANTHER" id="PTHR43066">
    <property type="entry name" value="RHOMBOID-RELATED PROTEIN"/>
    <property type="match status" value="1"/>
</dbReference>
<keyword evidence="7 8" id="KW-0472">Membrane</keyword>
<dbReference type="InParanoid" id="A0A6P5JUZ1"/>
<dbReference type="Gene3D" id="1.20.1540.10">
    <property type="entry name" value="Rhomboid-like"/>
    <property type="match status" value="1"/>
</dbReference>
<evidence type="ECO:0000256" key="6">
    <source>
        <dbReference type="ARBA" id="ARBA00022989"/>
    </source>
</evidence>
<keyword evidence="6 8" id="KW-1133">Transmembrane helix</keyword>
<organism evidence="10 11">
    <name type="scientific">Phascolarctos cinereus</name>
    <name type="common">Koala</name>
    <dbReference type="NCBI Taxonomy" id="38626"/>
    <lineage>
        <taxon>Eukaryota</taxon>
        <taxon>Metazoa</taxon>
        <taxon>Chordata</taxon>
        <taxon>Craniata</taxon>
        <taxon>Vertebrata</taxon>
        <taxon>Euteleostomi</taxon>
        <taxon>Mammalia</taxon>
        <taxon>Metatheria</taxon>
        <taxon>Diprotodontia</taxon>
        <taxon>Phascolarctidae</taxon>
        <taxon>Phascolarctos</taxon>
    </lineage>
</organism>
<evidence type="ECO:0000313" key="11">
    <source>
        <dbReference type="RefSeq" id="XP_020834829.1"/>
    </source>
</evidence>
<evidence type="ECO:0000259" key="9">
    <source>
        <dbReference type="Pfam" id="PF01694"/>
    </source>
</evidence>
<feature type="domain" description="Peptidase S54 rhomboid" evidence="9">
    <location>
        <begin position="47"/>
        <end position="183"/>
    </location>
</feature>
<dbReference type="Proteomes" id="UP000515140">
    <property type="component" value="Unplaced"/>
</dbReference>
<name>A0A6P5JUZ1_PHACI</name>
<gene>
    <name evidence="11" type="primary">LOC110202823</name>
</gene>
<sequence length="206" mass="22633">MVLLAKQLKGPAPWPQVTVGTISFIISLFLWPLVDPSNACFSLDTAKHWWLLLLAPVHHENPWHLACNVAGLWLTGRRMEQSVGTGMFLVLVFSAALFAGFLHLALNLVMELLFRESHYRAGCTLGFSGVLFAMQVMSSSENTLVGDLLLCLAESLVASYFAPKISFSGHLAGVLVGLAYIWGPLRDVTRRKIKATLNSPRPTTIN</sequence>
<dbReference type="AlphaFoldDB" id="A0A6P5JUZ1"/>
<dbReference type="InterPro" id="IPR022764">
    <property type="entry name" value="Peptidase_S54_rhomboid_dom"/>
</dbReference>
<dbReference type="PANTHER" id="PTHR43066:SF1">
    <property type="entry name" value="RHOMBOID PROTEIN 2"/>
    <property type="match status" value="1"/>
</dbReference>
<keyword evidence="10" id="KW-1185">Reference proteome</keyword>
<dbReference type="GO" id="GO:0016020">
    <property type="term" value="C:membrane"/>
    <property type="evidence" value="ECO:0007669"/>
    <property type="project" value="UniProtKB-SubCell"/>
</dbReference>
<evidence type="ECO:0000256" key="7">
    <source>
        <dbReference type="ARBA" id="ARBA00023136"/>
    </source>
</evidence>
<dbReference type="InterPro" id="IPR035952">
    <property type="entry name" value="Rhomboid-like_sf"/>
</dbReference>
<evidence type="ECO:0000313" key="10">
    <source>
        <dbReference type="Proteomes" id="UP000515140"/>
    </source>
</evidence>
<dbReference type="GeneID" id="110202823"/>
<keyword evidence="4 8" id="KW-0812">Transmembrane</keyword>
<evidence type="ECO:0000256" key="8">
    <source>
        <dbReference type="SAM" id="Phobius"/>
    </source>
</evidence>
<protein>
    <submittedName>
        <fullName evidence="11">Rhomboid-related protein 4-like isoform X1</fullName>
    </submittedName>
</protein>
<feature type="transmembrane region" description="Helical" evidence="8">
    <location>
        <begin position="167"/>
        <end position="185"/>
    </location>
</feature>
<comment type="similarity">
    <text evidence="2">Belongs to the peptidase S54 family.</text>
</comment>
<feature type="transmembrane region" description="Helical" evidence="8">
    <location>
        <begin position="87"/>
        <end position="106"/>
    </location>
</feature>
<evidence type="ECO:0000256" key="4">
    <source>
        <dbReference type="ARBA" id="ARBA00022692"/>
    </source>
</evidence>
<reference evidence="11" key="1">
    <citation type="submission" date="2025-08" db="UniProtKB">
        <authorList>
            <consortium name="RefSeq"/>
        </authorList>
    </citation>
    <scope>IDENTIFICATION</scope>
    <source>
        <tissue evidence="11">Spleen</tissue>
    </source>
</reference>
<dbReference type="KEGG" id="pcw:110202823"/>
<comment type="subcellular location">
    <subcellularLocation>
        <location evidence="1">Membrane</location>
        <topology evidence="1">Multi-pass membrane protein</topology>
    </subcellularLocation>
</comment>
<evidence type="ECO:0000256" key="1">
    <source>
        <dbReference type="ARBA" id="ARBA00004141"/>
    </source>
</evidence>
<feature type="transmembrane region" description="Helical" evidence="8">
    <location>
        <begin position="12"/>
        <end position="34"/>
    </location>
</feature>
<feature type="transmembrane region" description="Helical" evidence="8">
    <location>
        <begin position="118"/>
        <end position="137"/>
    </location>
</feature>
<dbReference type="GO" id="GO:0004252">
    <property type="term" value="F:serine-type endopeptidase activity"/>
    <property type="evidence" value="ECO:0007669"/>
    <property type="project" value="InterPro"/>
</dbReference>
<keyword evidence="5" id="KW-0378">Hydrolase</keyword>
<proteinExistence type="inferred from homology"/>
<dbReference type="RefSeq" id="XP_020834829.1">
    <property type="nucleotide sequence ID" value="XM_020979170.1"/>
</dbReference>
<dbReference type="Pfam" id="PF01694">
    <property type="entry name" value="Rhomboid"/>
    <property type="match status" value="1"/>
</dbReference>
<evidence type="ECO:0000256" key="3">
    <source>
        <dbReference type="ARBA" id="ARBA00022670"/>
    </source>
</evidence>
<evidence type="ECO:0000256" key="5">
    <source>
        <dbReference type="ARBA" id="ARBA00022801"/>
    </source>
</evidence>
<keyword evidence="3" id="KW-0645">Protease</keyword>
<dbReference type="SUPFAM" id="SSF144091">
    <property type="entry name" value="Rhomboid-like"/>
    <property type="match status" value="1"/>
</dbReference>